<comment type="caution">
    <text evidence="2">The sequence shown here is derived from an EMBL/GenBank/DDBJ whole genome shotgun (WGS) entry which is preliminary data.</text>
</comment>
<sequence length="307" mass="34858">AMESDGHREAAAAATLEALEAMPTFPSQEVRALVMAMECPHYLEVAHSLQRNWSRFVPMWMQYKQINRVENRADDQDKRLDRIENQIAQLRQELQVVQSEEPQPPLRPISGSSFNREIDRSVVVIRSPKLVTKSNMQNALADWLRDCNINEQEYTFDEQEPAGIIFTMRFAGAKNYAERKVNQVLGALKTPSPGNAPPIWRSFRAESIADGTVNLFVGPDKNTEMARRELGCKKIKGVLVREFPQKRFFLERHEGEILLGRKPICKAVPVEGQDMPNLLRAKESMRAEGMDAQRIQQLAADAFGPVT</sequence>
<feature type="non-terminal residue" evidence="2">
    <location>
        <position position="1"/>
    </location>
</feature>
<evidence type="ECO:0000313" key="2">
    <source>
        <dbReference type="EMBL" id="CAK0848783.1"/>
    </source>
</evidence>
<evidence type="ECO:0000313" key="3">
    <source>
        <dbReference type="Proteomes" id="UP001189429"/>
    </source>
</evidence>
<keyword evidence="3" id="KW-1185">Reference proteome</keyword>
<feature type="non-terminal residue" evidence="2">
    <location>
        <position position="307"/>
    </location>
</feature>
<reference evidence="2" key="1">
    <citation type="submission" date="2023-10" db="EMBL/GenBank/DDBJ databases">
        <authorList>
            <person name="Chen Y."/>
            <person name="Shah S."/>
            <person name="Dougan E. K."/>
            <person name="Thang M."/>
            <person name="Chan C."/>
        </authorList>
    </citation>
    <scope>NUCLEOTIDE SEQUENCE [LARGE SCALE GENOMIC DNA]</scope>
</reference>
<dbReference type="Proteomes" id="UP001189429">
    <property type="component" value="Unassembled WGS sequence"/>
</dbReference>
<gene>
    <name evidence="2" type="ORF">PCOR1329_LOCUS41646</name>
</gene>
<organism evidence="2 3">
    <name type="scientific">Prorocentrum cordatum</name>
    <dbReference type="NCBI Taxonomy" id="2364126"/>
    <lineage>
        <taxon>Eukaryota</taxon>
        <taxon>Sar</taxon>
        <taxon>Alveolata</taxon>
        <taxon>Dinophyceae</taxon>
        <taxon>Prorocentrales</taxon>
        <taxon>Prorocentraceae</taxon>
        <taxon>Prorocentrum</taxon>
    </lineage>
</organism>
<feature type="coiled-coil region" evidence="1">
    <location>
        <begin position="66"/>
        <end position="100"/>
    </location>
</feature>
<keyword evidence="1" id="KW-0175">Coiled coil</keyword>
<name>A0ABN9TRJ9_9DINO</name>
<evidence type="ECO:0000256" key="1">
    <source>
        <dbReference type="SAM" id="Coils"/>
    </source>
</evidence>
<proteinExistence type="predicted"/>
<protein>
    <submittedName>
        <fullName evidence="2">Uncharacterized protein</fullName>
    </submittedName>
</protein>
<accession>A0ABN9TRJ9</accession>
<dbReference type="EMBL" id="CAUYUJ010015009">
    <property type="protein sequence ID" value="CAK0848783.1"/>
    <property type="molecule type" value="Genomic_DNA"/>
</dbReference>